<evidence type="ECO:0000256" key="3">
    <source>
        <dbReference type="ARBA" id="ARBA00006332"/>
    </source>
</evidence>
<dbReference type="GO" id="GO:0003697">
    <property type="term" value="F:single-stranded DNA binding"/>
    <property type="evidence" value="ECO:0000318"/>
    <property type="project" value="GO_Central"/>
</dbReference>
<dbReference type="GO" id="GO:0042162">
    <property type="term" value="F:telomeric DNA binding"/>
    <property type="evidence" value="ECO:0000318"/>
    <property type="project" value="GO_Central"/>
</dbReference>
<organism evidence="10 11">
    <name type="scientific">Ricinus communis</name>
    <name type="common">Castor bean</name>
    <dbReference type="NCBI Taxonomy" id="3988"/>
    <lineage>
        <taxon>Eukaryota</taxon>
        <taxon>Viridiplantae</taxon>
        <taxon>Streptophyta</taxon>
        <taxon>Embryophyta</taxon>
        <taxon>Tracheophyta</taxon>
        <taxon>Spermatophyta</taxon>
        <taxon>Magnoliopsida</taxon>
        <taxon>eudicotyledons</taxon>
        <taxon>Gunneridae</taxon>
        <taxon>Pentapetalae</taxon>
        <taxon>rosids</taxon>
        <taxon>fabids</taxon>
        <taxon>Malpighiales</taxon>
        <taxon>Euphorbiaceae</taxon>
        <taxon>Acalyphoideae</taxon>
        <taxon>Acalypheae</taxon>
        <taxon>Ricinus</taxon>
    </lineage>
</organism>
<evidence type="ECO:0000256" key="4">
    <source>
        <dbReference type="ARBA" id="ARBA00016175"/>
    </source>
</evidence>
<keyword evidence="11" id="KW-1185">Reference proteome</keyword>
<dbReference type="PANTHER" id="PTHR14865">
    <property type="entry name" value="CST COMPLEX SUBUNIT CTC1"/>
    <property type="match status" value="1"/>
</dbReference>
<comment type="subcellular location">
    <subcellularLocation>
        <location evidence="2">Chromosome</location>
        <location evidence="2">Telomere</location>
    </subcellularLocation>
    <subcellularLocation>
        <location evidence="1">Nucleus</location>
    </subcellularLocation>
</comment>
<evidence type="ECO:0000256" key="1">
    <source>
        <dbReference type="ARBA" id="ARBA00004123"/>
    </source>
</evidence>
<name>B9R7I3_RICCO</name>
<keyword evidence="5" id="KW-0158">Chromosome</keyword>
<dbReference type="InterPro" id="IPR028262">
    <property type="entry name" value="CTC1_plant"/>
</dbReference>
<feature type="region of interest" description="Disordered" evidence="9">
    <location>
        <begin position="25"/>
        <end position="53"/>
    </location>
</feature>
<feature type="compositionally biased region" description="Low complexity" evidence="9">
    <location>
        <begin position="28"/>
        <end position="42"/>
    </location>
</feature>
<dbReference type="GO" id="GO:1990879">
    <property type="term" value="C:CST complex"/>
    <property type="evidence" value="ECO:0000318"/>
    <property type="project" value="GO_Central"/>
</dbReference>
<keyword evidence="8" id="KW-0539">Nucleus</keyword>
<dbReference type="GO" id="GO:0010833">
    <property type="term" value="P:telomere maintenance via telomere lengthening"/>
    <property type="evidence" value="ECO:0000318"/>
    <property type="project" value="GO_Central"/>
</dbReference>
<proteinExistence type="inferred from homology"/>
<evidence type="ECO:0000256" key="2">
    <source>
        <dbReference type="ARBA" id="ARBA00004574"/>
    </source>
</evidence>
<dbReference type="FunCoup" id="B9R7I3">
    <property type="interactions" value="1043"/>
</dbReference>
<dbReference type="InParanoid" id="B9R7I3"/>
<evidence type="ECO:0000313" key="10">
    <source>
        <dbReference type="EMBL" id="EEF52463.1"/>
    </source>
</evidence>
<gene>
    <name evidence="10" type="ORF">RCOM_1591940</name>
</gene>
<accession>B9R7I3</accession>
<evidence type="ECO:0000256" key="6">
    <source>
        <dbReference type="ARBA" id="ARBA00022895"/>
    </source>
</evidence>
<dbReference type="InterPro" id="IPR042617">
    <property type="entry name" value="CTC1-like"/>
</dbReference>
<dbReference type="AlphaFoldDB" id="B9R7I3"/>
<evidence type="ECO:0000256" key="7">
    <source>
        <dbReference type="ARBA" id="ARBA00023125"/>
    </source>
</evidence>
<dbReference type="PANTHER" id="PTHR14865:SF2">
    <property type="entry name" value="CST COMPLEX SUBUNIT CTC1"/>
    <property type="match status" value="1"/>
</dbReference>
<dbReference type="GO" id="GO:0045740">
    <property type="term" value="P:positive regulation of DNA replication"/>
    <property type="evidence" value="ECO:0000318"/>
    <property type="project" value="GO_Central"/>
</dbReference>
<dbReference type="eggNOG" id="ENOG502QU1G">
    <property type="taxonomic scope" value="Eukaryota"/>
</dbReference>
<dbReference type="EMBL" id="EQ973772">
    <property type="protein sequence ID" value="EEF52463.1"/>
    <property type="molecule type" value="Genomic_DNA"/>
</dbReference>
<protein>
    <recommendedName>
        <fullName evidence="4">CST complex subunit CTC1</fullName>
    </recommendedName>
</protein>
<reference evidence="11" key="1">
    <citation type="journal article" date="2010" name="Nat. Biotechnol.">
        <title>Draft genome sequence of the oilseed species Ricinus communis.</title>
        <authorList>
            <person name="Chan A.P."/>
            <person name="Crabtree J."/>
            <person name="Zhao Q."/>
            <person name="Lorenzi H."/>
            <person name="Orvis J."/>
            <person name="Puiu D."/>
            <person name="Melake-Berhan A."/>
            <person name="Jones K.M."/>
            <person name="Redman J."/>
            <person name="Chen G."/>
            <person name="Cahoon E.B."/>
            <person name="Gedil M."/>
            <person name="Stanke M."/>
            <person name="Haas B.J."/>
            <person name="Wortman J.R."/>
            <person name="Fraser-Liggett C.M."/>
            <person name="Ravel J."/>
            <person name="Rabinowicz P.D."/>
        </authorList>
    </citation>
    <scope>NUCLEOTIDE SEQUENCE [LARGE SCALE GENOMIC DNA]</scope>
    <source>
        <strain evidence="11">cv. Hale</strain>
    </source>
</reference>
<evidence type="ECO:0000256" key="9">
    <source>
        <dbReference type="SAM" id="MobiDB-lite"/>
    </source>
</evidence>
<evidence type="ECO:0000256" key="8">
    <source>
        <dbReference type="ARBA" id="ARBA00023242"/>
    </source>
</evidence>
<evidence type="ECO:0000313" key="11">
    <source>
        <dbReference type="Proteomes" id="UP000008311"/>
    </source>
</evidence>
<sequence>MEETVNQLTISELIRRGQPLTATATLNSSPSFPIPSSFSKSKTPPPPPDTTINSNPRLSKILSPLTHPAVLVGSLTLPTETLKCTNKNCFQFSDGSSTICCDILDFSVPVIGKRIHVLSWNFIPLKHSPGGFLEIIKCSFPDSTNNIALSRCSSVDSIPIISVPSPSSKEDRLKARYRLHGPIESISPVSIVPCSVGANKSKNLRGFIAQIRVCECKLCISKEPIKPEQQTHVFTKPSFVYFFGSSMSWHPVITKLVRKVVTLSGLKKKLVFIGKEESQLMFVITENSVIHLPRVAKNWSPFLRNVVLGKGECGDYKGAVSVVYMQGMVVELDKEVWLLLTDQLLAVPHSLRVGAIHGILTESCQHDAFGCGREQYCANLKLVPPISTFLHHCESMWMKVLVQLERNCRIWPGNSSSSLLSCKGRSHGRTLRRIFQSEDIGVSLLGSLKISPSSGRLQLVDAMGSIDVIVPDLPSGWKSNGIYEFQGELLISDNSTMFAEAIILPWDLFLPGKDGTRLPVKVSGDRPDEPLVNCSIENYQEHPPNKKCKIDQASSQTLASDMMNDCNNGCCELRTCSSLSKGSTDGKCGNLNSLLEIPCSITVRHGNIYSSFGSGKLCCTKCKTDTGACFKPSTEKVLLEFNTENFIKYQIGSYYIINHHPEESLCSIRNHNYISGVKIFISSKIHLWSLFFSSDEVIRNNRSSSDASQGDSSSSSRESLRRFQVEPLLRVTDKSPESCSDVFLYLAVNAMWFFDIKLNARKGADTDPPTAPEETSNYSISSSSLSYGSLDYTVFPEGNLTSVHGDVVAIHGFDDNSADISLSCNRLGDVLDMRFSQGKTSGSCIHVLVDNQVVTIFGSLSKYALPVGFGPDVNATFHRILKFRGTNKLMLTPVSFIVLNSIRVTNELFTEKCSDIQSSNISSASSLDNVSSGIISELIQHADGKPLQFNCRVAAVHVVVLEKNRKYYDLPSEVEYRPDFVDIPLVGLVLDDGSSTCCCWANAERAATLLRLHEELPERAFESSGCTFKWVGIEKSCWKNTVYHLERILSKHDSITVRNYGSVVESSHQDLRVSVHSDNALSSSDENLLKFILFNACFGTLWTVVANVMDPNAVKQLEKEHLMQMEMTVLPIQNIWAKEVRYVNNLTEARNMMRELLDR</sequence>
<keyword evidence="7" id="KW-0238">DNA-binding</keyword>
<evidence type="ECO:0000256" key="5">
    <source>
        <dbReference type="ARBA" id="ARBA00022454"/>
    </source>
</evidence>
<comment type="similarity">
    <text evidence="3">Belongs to the CTC1 family.</text>
</comment>
<dbReference type="Pfam" id="PF15491">
    <property type="entry name" value="CTC1_2"/>
    <property type="match status" value="1"/>
</dbReference>
<dbReference type="STRING" id="3988.B9R7I3"/>
<keyword evidence="6" id="KW-0779">Telomere</keyword>
<dbReference type="Proteomes" id="UP000008311">
    <property type="component" value="Unassembled WGS sequence"/>
</dbReference>